<dbReference type="Proteomes" id="UP001225576">
    <property type="component" value="Unassembled WGS sequence"/>
</dbReference>
<dbReference type="EMBL" id="JASPDQ010000014">
    <property type="protein sequence ID" value="MDK8602119.1"/>
    <property type="molecule type" value="Genomic_DNA"/>
</dbReference>
<name>A0AAW6ZIC5_9ACTO</name>
<evidence type="ECO:0000313" key="1">
    <source>
        <dbReference type="EMBL" id="MDK8602119.1"/>
    </source>
</evidence>
<evidence type="ECO:0000313" key="2">
    <source>
        <dbReference type="Proteomes" id="UP001225576"/>
    </source>
</evidence>
<protein>
    <submittedName>
        <fullName evidence="1">Uncharacterized protein</fullName>
    </submittedName>
</protein>
<gene>
    <name evidence="1" type="ORF">QP858_06585</name>
</gene>
<sequence>MSDFALATVGRIVADEDFQDRVKAATVRLGVSDPAFFMSAYLWHVAAYDKVAVPYQYAVSSEPYPGAHGRIGFDPAVVPDADIMAAVASAITRFEVPCHSADEVDA</sequence>
<comment type="caution">
    <text evidence="1">The sequence shown here is derived from an EMBL/GenBank/DDBJ whole genome shotgun (WGS) entry which is preliminary data.</text>
</comment>
<dbReference type="AlphaFoldDB" id="A0AAW6ZIC5"/>
<organism evidence="1 2">
    <name type="scientific">Trueperella bernardiae</name>
    <dbReference type="NCBI Taxonomy" id="59561"/>
    <lineage>
        <taxon>Bacteria</taxon>
        <taxon>Bacillati</taxon>
        <taxon>Actinomycetota</taxon>
        <taxon>Actinomycetes</taxon>
        <taxon>Actinomycetales</taxon>
        <taxon>Actinomycetaceae</taxon>
        <taxon>Trueperella</taxon>
    </lineage>
</organism>
<dbReference type="RefSeq" id="WP_070446493.1">
    <property type="nucleotide sequence ID" value="NZ_JASPDQ010000014.1"/>
</dbReference>
<reference evidence="1" key="1">
    <citation type="submission" date="2023-05" db="EMBL/GenBank/DDBJ databases">
        <title>Genomic Catalog of Human Bladder Bacteria.</title>
        <authorList>
            <person name="Du J."/>
        </authorList>
    </citation>
    <scope>NUCLEOTIDE SEQUENCE</scope>
    <source>
        <strain evidence="1">UMB1304A</strain>
    </source>
</reference>
<proteinExistence type="predicted"/>
<accession>A0AAW6ZIC5</accession>